<evidence type="ECO:0008006" key="3">
    <source>
        <dbReference type="Google" id="ProtNLM"/>
    </source>
</evidence>
<evidence type="ECO:0000313" key="1">
    <source>
        <dbReference type="EMBL" id="GAK58128.1"/>
    </source>
</evidence>
<dbReference type="PANTHER" id="PTHR35271">
    <property type="entry name" value="ABC TRANSPORTER, SUBSTRATE-BINDING LIPOPROTEIN-RELATED"/>
    <property type="match status" value="1"/>
</dbReference>
<dbReference type="Proteomes" id="UP000030661">
    <property type="component" value="Unassembled WGS sequence"/>
</dbReference>
<sequence>MKRMVRISVLLVVLIGVFANAGFAAELKKIVVLDVEDTNTMVTEQMFNGLKQAGLIDQHNVIITQIPVPSQGDLTPVLARIQEITPDVILEISGLGNTLAALNTLSIPVITRVNVEPFVGADGMPTANITGLYTNLPDMVYNSYKFLQKVAPLKPGQQVVFLDNPEFPILPKATVVDALQRLQIPLKAVVNAAVYEDWQQAILHYNDDPDVGWILRSSPRRKRDGSAFNTLTELYPWEREHLKKPTVTQWEFPVQAGTLCAFGIDTAEVGAQCGRMVARVLQGEDVRTIKAEYPNKVSIALNRKTATNLGIVFSMDVLKLANVIYDDYEGKQVIRK</sequence>
<dbReference type="InterPro" id="IPR007487">
    <property type="entry name" value="ABC_transpt-TYRBP-like"/>
</dbReference>
<dbReference type="EMBL" id="DF820467">
    <property type="protein sequence ID" value="GAK58128.1"/>
    <property type="molecule type" value="Genomic_DNA"/>
</dbReference>
<keyword evidence="2" id="KW-1185">Reference proteome</keyword>
<dbReference type="Gene3D" id="3.40.50.2300">
    <property type="match status" value="2"/>
</dbReference>
<evidence type="ECO:0000313" key="2">
    <source>
        <dbReference type="Proteomes" id="UP000030661"/>
    </source>
</evidence>
<dbReference type="PANTHER" id="PTHR35271:SF1">
    <property type="entry name" value="ABC TRANSPORTER, SUBSTRATE-BINDING LIPOPROTEIN"/>
    <property type="match status" value="1"/>
</dbReference>
<dbReference type="Pfam" id="PF04392">
    <property type="entry name" value="ABC_sub_bind"/>
    <property type="match status" value="1"/>
</dbReference>
<organism evidence="1">
    <name type="scientific">Vecturithrix granuli</name>
    <dbReference type="NCBI Taxonomy" id="1499967"/>
    <lineage>
        <taxon>Bacteria</taxon>
        <taxon>Candidatus Moduliflexota</taxon>
        <taxon>Candidatus Vecturitrichia</taxon>
        <taxon>Candidatus Vecturitrichales</taxon>
        <taxon>Candidatus Vecturitrichaceae</taxon>
        <taxon>Candidatus Vecturithrix</taxon>
    </lineage>
</organism>
<dbReference type="eggNOG" id="COG2984">
    <property type="taxonomic scope" value="Bacteria"/>
</dbReference>
<dbReference type="STRING" id="1499967.U27_05101"/>
<name>A0A081C0M3_VECG1</name>
<protein>
    <recommendedName>
        <fullName evidence="3">ABC transporter substrate binding protein</fullName>
    </recommendedName>
</protein>
<proteinExistence type="predicted"/>
<dbReference type="HOGENOM" id="CLU_817994_0_0_0"/>
<gene>
    <name evidence="1" type="ORF">U27_05101</name>
</gene>
<dbReference type="AlphaFoldDB" id="A0A081C0M3"/>
<accession>A0A081C0M3</accession>
<reference evidence="1" key="1">
    <citation type="journal article" date="2015" name="PeerJ">
        <title>First genomic representation of candidate bacterial phylum KSB3 points to enhanced environmental sensing as a trigger of wastewater bulking.</title>
        <authorList>
            <person name="Sekiguchi Y."/>
            <person name="Ohashi A."/>
            <person name="Parks D.H."/>
            <person name="Yamauchi T."/>
            <person name="Tyson G.W."/>
            <person name="Hugenholtz P."/>
        </authorList>
    </citation>
    <scope>NUCLEOTIDE SEQUENCE [LARGE SCALE GENOMIC DNA]</scope>
</reference>